<organism evidence="4 5">
    <name type="scientific">Limulus polyphemus</name>
    <name type="common">Atlantic horseshoe crab</name>
    <dbReference type="NCBI Taxonomy" id="6850"/>
    <lineage>
        <taxon>Eukaryota</taxon>
        <taxon>Metazoa</taxon>
        <taxon>Ecdysozoa</taxon>
        <taxon>Arthropoda</taxon>
        <taxon>Chelicerata</taxon>
        <taxon>Merostomata</taxon>
        <taxon>Xiphosura</taxon>
        <taxon>Limulidae</taxon>
        <taxon>Limulus</taxon>
    </lineage>
</organism>
<proteinExistence type="predicted"/>
<comment type="subcellular location">
    <subcellularLocation>
        <location evidence="1">Secreted</location>
    </subcellularLocation>
</comment>
<dbReference type="Proteomes" id="UP000694941">
    <property type="component" value="Unplaced"/>
</dbReference>
<dbReference type="GeneID" id="106477154"/>
<reference evidence="5" key="1">
    <citation type="submission" date="2025-08" db="UniProtKB">
        <authorList>
            <consortium name="RefSeq"/>
        </authorList>
    </citation>
    <scope>IDENTIFICATION</scope>
    <source>
        <tissue evidence="5">Muscle</tissue>
    </source>
</reference>
<evidence type="ECO:0000259" key="3">
    <source>
        <dbReference type="PROSITE" id="PS51362"/>
    </source>
</evidence>
<evidence type="ECO:0000256" key="2">
    <source>
        <dbReference type="ARBA" id="ARBA00022525"/>
    </source>
</evidence>
<evidence type="ECO:0000313" key="5">
    <source>
        <dbReference type="RefSeq" id="XP_013793200.1"/>
    </source>
</evidence>
<keyword evidence="4" id="KW-1185">Reference proteome</keyword>
<dbReference type="InterPro" id="IPR001839">
    <property type="entry name" value="TGF-b_C"/>
</dbReference>
<accession>A0ABM1C2T3</accession>
<dbReference type="Gene3D" id="2.10.90.10">
    <property type="entry name" value="Cystine-knot cytokines"/>
    <property type="match status" value="1"/>
</dbReference>
<dbReference type="InterPro" id="IPR029034">
    <property type="entry name" value="Cystine-knot_cytokine"/>
</dbReference>
<gene>
    <name evidence="5" type="primary">LOC106477154</name>
</gene>
<dbReference type="SUPFAM" id="SSF57501">
    <property type="entry name" value="Cystine-knot cytokines"/>
    <property type="match status" value="1"/>
</dbReference>
<evidence type="ECO:0000313" key="4">
    <source>
        <dbReference type="Proteomes" id="UP000694941"/>
    </source>
</evidence>
<keyword evidence="2" id="KW-0964">Secreted</keyword>
<name>A0ABM1C2T3_LIMPO</name>
<protein>
    <submittedName>
        <fullName evidence="5">Uncharacterized protein LOC106477154 isoform X1</fullName>
    </submittedName>
</protein>
<sequence length="207" mass="23506">MPEMNYGFKIEVEDSYERRHDPNLFFVNINCTDDEGLHSINTTALESPFPNIEELYPDMGENDSAVFENETFPTLDLRTVEISLSSHQPLTRTLSKRRVKDDEIGNSVVYHDCDVNAEEYTLPEDIVEGKTIISSTRIGHLSCSNTCTRHAVNDVQPDDLCNKNNKIWVCVPSAKVPWSFLYYNEDYTILLGTVPDIVVQNCTCVCS</sequence>
<evidence type="ECO:0000256" key="1">
    <source>
        <dbReference type="ARBA" id="ARBA00004613"/>
    </source>
</evidence>
<dbReference type="PROSITE" id="PS51362">
    <property type="entry name" value="TGF_BETA_2"/>
    <property type="match status" value="1"/>
</dbReference>
<dbReference type="RefSeq" id="XP_013793200.1">
    <property type="nucleotide sequence ID" value="XM_013937746.2"/>
</dbReference>
<feature type="domain" description="TGF-beta family profile" evidence="3">
    <location>
        <begin position="95"/>
        <end position="205"/>
    </location>
</feature>